<name>A0AAV5T956_9BILA</name>
<feature type="non-terminal residue" evidence="2">
    <location>
        <position position="1"/>
    </location>
</feature>
<dbReference type="EMBL" id="BTSX01000004">
    <property type="protein sequence ID" value="GMS92111.1"/>
    <property type="molecule type" value="Genomic_DNA"/>
</dbReference>
<dbReference type="AlphaFoldDB" id="A0AAV5T956"/>
<gene>
    <name evidence="2" type="ORF">PENTCL1PPCAC_14286</name>
</gene>
<keyword evidence="1" id="KW-0812">Transmembrane</keyword>
<dbReference type="Proteomes" id="UP001432027">
    <property type="component" value="Unassembled WGS sequence"/>
</dbReference>
<protein>
    <submittedName>
        <fullName evidence="2">Uncharacterized protein</fullName>
    </submittedName>
</protein>
<keyword evidence="1" id="KW-0472">Membrane</keyword>
<feature type="transmembrane region" description="Helical" evidence="1">
    <location>
        <begin position="47"/>
        <end position="70"/>
    </location>
</feature>
<comment type="caution">
    <text evidence="2">The sequence shown here is derived from an EMBL/GenBank/DDBJ whole genome shotgun (WGS) entry which is preliminary data.</text>
</comment>
<evidence type="ECO:0000313" key="3">
    <source>
        <dbReference type="Proteomes" id="UP001432027"/>
    </source>
</evidence>
<evidence type="ECO:0000256" key="1">
    <source>
        <dbReference type="SAM" id="Phobius"/>
    </source>
</evidence>
<accession>A0AAV5T956</accession>
<sequence>THFRLPYSLKMSVDWGAGPMWGALGSAERYKRKFNDSDIGNSDSRGASVLLTFTTFFILAVLAYLVIEFIRRACFPLLQRKPSIVDQEANAKLNGASLPV</sequence>
<proteinExistence type="predicted"/>
<keyword evidence="3" id="KW-1185">Reference proteome</keyword>
<reference evidence="2" key="1">
    <citation type="submission" date="2023-10" db="EMBL/GenBank/DDBJ databases">
        <title>Genome assembly of Pristionchus species.</title>
        <authorList>
            <person name="Yoshida K."/>
            <person name="Sommer R.J."/>
        </authorList>
    </citation>
    <scope>NUCLEOTIDE SEQUENCE</scope>
    <source>
        <strain evidence="2">RS0144</strain>
    </source>
</reference>
<evidence type="ECO:0000313" key="2">
    <source>
        <dbReference type="EMBL" id="GMS92111.1"/>
    </source>
</evidence>
<keyword evidence="1" id="KW-1133">Transmembrane helix</keyword>
<organism evidence="2 3">
    <name type="scientific">Pristionchus entomophagus</name>
    <dbReference type="NCBI Taxonomy" id="358040"/>
    <lineage>
        <taxon>Eukaryota</taxon>
        <taxon>Metazoa</taxon>
        <taxon>Ecdysozoa</taxon>
        <taxon>Nematoda</taxon>
        <taxon>Chromadorea</taxon>
        <taxon>Rhabditida</taxon>
        <taxon>Rhabditina</taxon>
        <taxon>Diplogasteromorpha</taxon>
        <taxon>Diplogasteroidea</taxon>
        <taxon>Neodiplogasteridae</taxon>
        <taxon>Pristionchus</taxon>
    </lineage>
</organism>